<evidence type="ECO:0000256" key="1">
    <source>
        <dbReference type="SAM" id="MobiDB-lite"/>
    </source>
</evidence>
<gene>
    <name evidence="2" type="ORF">QC764_0023510</name>
</gene>
<dbReference type="RefSeq" id="XP_062806329.1">
    <property type="nucleotide sequence ID" value="XM_062940081.1"/>
</dbReference>
<proteinExistence type="predicted"/>
<name>A0ABR0IR74_9PEZI</name>
<comment type="caution">
    <text evidence="2">The sequence shown here is derived from an EMBL/GenBank/DDBJ whole genome shotgun (WGS) entry which is preliminary data.</text>
</comment>
<keyword evidence="3" id="KW-1185">Reference proteome</keyword>
<dbReference type="GeneID" id="87960573"/>
<dbReference type="EMBL" id="JAFFHC010000001">
    <property type="protein sequence ID" value="KAK4682859.1"/>
    <property type="molecule type" value="Genomic_DNA"/>
</dbReference>
<feature type="region of interest" description="Disordered" evidence="1">
    <location>
        <begin position="1"/>
        <end position="36"/>
    </location>
</feature>
<sequence length="249" mass="27010">MSCVSSVQAEMRHMATPSAAGETSMEEASESNRGRQYEGTRLAYSRLVQHVKMSLMVTAPVGFIDVKKTIGWLGQVTCMSTSSSLELGFDQDSGEQKSTCSGCVWLALVGNPRVATLRARLGIGRQKAEIGPFSPNKPSTDLPQVFHCSYPEFRAGHRAARADQELSRAVDTPPNWGLPTPTEPLGAGGLAEMTEGVTGVNQSLRKMNPDMPCSIRYRAAFTARPGVAVIANRRKQLHCVTGHRCFAWP</sequence>
<accession>A0ABR0IR74</accession>
<reference evidence="2 3" key="1">
    <citation type="journal article" date="2023" name="bioRxiv">
        <title>High-quality genome assemblies of four members of thePodospora anserinaspecies complex.</title>
        <authorList>
            <person name="Ament-Velasquez S.L."/>
            <person name="Vogan A.A."/>
            <person name="Wallerman O."/>
            <person name="Hartmann F."/>
            <person name="Gautier V."/>
            <person name="Silar P."/>
            <person name="Giraud T."/>
            <person name="Johannesson H."/>
        </authorList>
    </citation>
    <scope>NUCLEOTIDE SEQUENCE [LARGE SCALE GENOMIC DNA]</scope>
    <source>
        <strain evidence="2 3">CBS 124.78</strain>
    </source>
</reference>
<evidence type="ECO:0000313" key="3">
    <source>
        <dbReference type="Proteomes" id="UP001323617"/>
    </source>
</evidence>
<organism evidence="2 3">
    <name type="scientific">Podospora pseudoanserina</name>
    <dbReference type="NCBI Taxonomy" id="2609844"/>
    <lineage>
        <taxon>Eukaryota</taxon>
        <taxon>Fungi</taxon>
        <taxon>Dikarya</taxon>
        <taxon>Ascomycota</taxon>
        <taxon>Pezizomycotina</taxon>
        <taxon>Sordariomycetes</taxon>
        <taxon>Sordariomycetidae</taxon>
        <taxon>Sordariales</taxon>
        <taxon>Podosporaceae</taxon>
        <taxon>Podospora</taxon>
    </lineage>
</organism>
<evidence type="ECO:0000313" key="2">
    <source>
        <dbReference type="EMBL" id="KAK4682859.1"/>
    </source>
</evidence>
<protein>
    <submittedName>
        <fullName evidence="2">Uncharacterized protein</fullName>
    </submittedName>
</protein>
<dbReference type="Proteomes" id="UP001323617">
    <property type="component" value="Unassembled WGS sequence"/>
</dbReference>